<dbReference type="Pfam" id="PF10375">
    <property type="entry name" value="GRAB"/>
    <property type="match status" value="1"/>
</dbReference>
<dbReference type="GO" id="GO:0031267">
    <property type="term" value="F:small GTPase binding"/>
    <property type="evidence" value="ECO:0007669"/>
    <property type="project" value="TreeGrafter"/>
</dbReference>
<dbReference type="PANTHER" id="PTHR18921:SF2">
    <property type="entry name" value="THYROID RECEPTOR-INTERACTING PROTEIN 11"/>
    <property type="match status" value="1"/>
</dbReference>
<dbReference type="Gene3D" id="1.20.5.170">
    <property type="match status" value="1"/>
</dbReference>
<reference evidence="7 8" key="1">
    <citation type="journal article" date="2019" name="Front. Genet.">
        <title>Whole-Genome Sequencing of the Opportunistic Yeast Pathogen Candida inconspicua Uncovers Its Hybrid Origin.</title>
        <authorList>
            <person name="Mixao V."/>
            <person name="Hansen A.P."/>
            <person name="Saus E."/>
            <person name="Boekhout T."/>
            <person name="Lass-Florl C."/>
            <person name="Gabaldon T."/>
        </authorList>
    </citation>
    <scope>NUCLEOTIDE SEQUENCE [LARGE SCALE GENOMIC DNA]</scope>
    <source>
        <strain evidence="7 8">CBS 180</strain>
    </source>
</reference>
<organism evidence="7 8">
    <name type="scientific">Pichia inconspicua</name>
    <dbReference type="NCBI Taxonomy" id="52247"/>
    <lineage>
        <taxon>Eukaryota</taxon>
        <taxon>Fungi</taxon>
        <taxon>Dikarya</taxon>
        <taxon>Ascomycota</taxon>
        <taxon>Saccharomycotina</taxon>
        <taxon>Pichiomycetes</taxon>
        <taxon>Pichiales</taxon>
        <taxon>Pichiaceae</taxon>
        <taxon>Pichia</taxon>
    </lineage>
</organism>
<dbReference type="InterPro" id="IPR000237">
    <property type="entry name" value="GRIP_dom"/>
</dbReference>
<proteinExistence type="predicted"/>
<dbReference type="GO" id="GO:0005794">
    <property type="term" value="C:Golgi apparatus"/>
    <property type="evidence" value="ECO:0007669"/>
    <property type="project" value="UniProtKB-SubCell"/>
</dbReference>
<dbReference type="PROSITE" id="PS50913">
    <property type="entry name" value="GRIP"/>
    <property type="match status" value="1"/>
</dbReference>
<feature type="compositionally biased region" description="Basic and acidic residues" evidence="5">
    <location>
        <begin position="48"/>
        <end position="67"/>
    </location>
</feature>
<sequence>MARKKGKNTNSKKQVSESSLEVADEHSGETKQTEKTVEIPVQDNAESEIVKSVETGHKDEVEKDTKNEGLIQLQEQIKELQFKLSEKDSTIQQLTKEKDDIISPSNQTNEEVESLKTQLQQKVEESEKHKENYDKLLSRVSQMKTIFQKMKESEAKLEEVESGKLKVEKQLEESNAKIKLLEATTMELNSEILNLNSECTKLSEENSVLQKLLESNQFEMQNDSKRLEDENKLLKKELREVKSDLEEYQILVQEEKALKVSFYQEMNDLKSKYDALEHSKRLTDEKCQKLSEEIEGLNKTISALKDNEKNIAADVEEQLKSKIDQLNKSVEEINDLKNLLKEKDHKLEGVAELESSLKEKQLLIGKLRHETITLNEHLNKAMKLVKRESGKETVDRELISNLFISFLQIPRGDNKKFEVLQLLANFLDWDDEKRRHAGLLSSGNYKSKSNSVVEVPTPGLHTSNSQSFVSLWTEFLEKESTPKDGPASST</sequence>
<evidence type="ECO:0000256" key="5">
    <source>
        <dbReference type="SAM" id="MobiDB-lite"/>
    </source>
</evidence>
<dbReference type="EMBL" id="SELW01000519">
    <property type="protein sequence ID" value="TID23852.1"/>
    <property type="molecule type" value="Genomic_DNA"/>
</dbReference>
<evidence type="ECO:0000256" key="1">
    <source>
        <dbReference type="ARBA" id="ARBA00004555"/>
    </source>
</evidence>
<feature type="coiled-coil region" evidence="4">
    <location>
        <begin position="70"/>
        <end position="370"/>
    </location>
</feature>
<feature type="compositionally biased region" description="Polar residues" evidence="5">
    <location>
        <begin position="8"/>
        <end position="19"/>
    </location>
</feature>
<protein>
    <recommendedName>
        <fullName evidence="6">GRIP domain-containing protein</fullName>
    </recommendedName>
</protein>
<evidence type="ECO:0000313" key="8">
    <source>
        <dbReference type="Proteomes" id="UP000307173"/>
    </source>
</evidence>
<evidence type="ECO:0000313" key="7">
    <source>
        <dbReference type="EMBL" id="TID23852.1"/>
    </source>
</evidence>
<feature type="region of interest" description="Disordered" evidence="5">
    <location>
        <begin position="1"/>
        <end position="67"/>
    </location>
</feature>
<name>A0A4T0WZH9_9ASCO</name>
<dbReference type="GO" id="GO:0007030">
    <property type="term" value="P:Golgi organization"/>
    <property type="evidence" value="ECO:0007669"/>
    <property type="project" value="TreeGrafter"/>
</dbReference>
<evidence type="ECO:0000256" key="2">
    <source>
        <dbReference type="ARBA" id="ARBA00023034"/>
    </source>
</evidence>
<dbReference type="AlphaFoldDB" id="A0A4T0WZH9"/>
<dbReference type="GO" id="GO:0006888">
    <property type="term" value="P:endoplasmic reticulum to Golgi vesicle-mediated transport"/>
    <property type="evidence" value="ECO:0007669"/>
    <property type="project" value="TreeGrafter"/>
</dbReference>
<evidence type="ECO:0000256" key="4">
    <source>
        <dbReference type="SAM" id="Coils"/>
    </source>
</evidence>
<evidence type="ECO:0000259" key="6">
    <source>
        <dbReference type="PROSITE" id="PS50913"/>
    </source>
</evidence>
<feature type="domain" description="GRIP" evidence="6">
    <location>
        <begin position="389"/>
        <end position="440"/>
    </location>
</feature>
<keyword evidence="8" id="KW-1185">Reference proteome</keyword>
<dbReference type="Proteomes" id="UP000307173">
    <property type="component" value="Unassembled WGS sequence"/>
</dbReference>
<keyword evidence="2" id="KW-0333">Golgi apparatus</keyword>
<evidence type="ECO:0000256" key="3">
    <source>
        <dbReference type="ARBA" id="ARBA00023054"/>
    </source>
</evidence>
<accession>A0A4T0WZH9</accession>
<comment type="subcellular location">
    <subcellularLocation>
        <location evidence="1">Golgi apparatus</location>
    </subcellularLocation>
</comment>
<dbReference type="PANTHER" id="PTHR18921">
    <property type="entry name" value="MYOSIN HEAVY CHAIN - RELATED"/>
    <property type="match status" value="1"/>
</dbReference>
<keyword evidence="3 4" id="KW-0175">Coiled coil</keyword>
<dbReference type="STRING" id="52247.A0A4T0WZH9"/>
<dbReference type="InterPro" id="IPR019459">
    <property type="entry name" value="GRAB"/>
</dbReference>
<gene>
    <name evidence="7" type="ORF">CANINC_003144</name>
</gene>
<dbReference type="OrthoDB" id="425925at2759"/>
<comment type="caution">
    <text evidence="7">The sequence shown here is derived from an EMBL/GenBank/DDBJ whole genome shotgun (WGS) entry which is preliminary data.</text>
</comment>
<feature type="compositionally biased region" description="Basic and acidic residues" evidence="5">
    <location>
        <begin position="23"/>
        <end position="37"/>
    </location>
</feature>